<feature type="region of interest" description="Disordered" evidence="1">
    <location>
        <begin position="1"/>
        <end position="29"/>
    </location>
</feature>
<organism evidence="3 4">
    <name type="scientific">Pyrrhoderma noxium</name>
    <dbReference type="NCBI Taxonomy" id="2282107"/>
    <lineage>
        <taxon>Eukaryota</taxon>
        <taxon>Fungi</taxon>
        <taxon>Dikarya</taxon>
        <taxon>Basidiomycota</taxon>
        <taxon>Agaricomycotina</taxon>
        <taxon>Agaricomycetes</taxon>
        <taxon>Hymenochaetales</taxon>
        <taxon>Hymenochaetaceae</taxon>
        <taxon>Pyrrhoderma</taxon>
    </lineage>
</organism>
<name>A0A286UWI3_9AGAM</name>
<protein>
    <submittedName>
        <fullName evidence="3">Uncharacterized protein</fullName>
    </submittedName>
</protein>
<proteinExistence type="predicted"/>
<dbReference type="OrthoDB" id="3365917at2759"/>
<keyword evidence="2" id="KW-0812">Transmembrane</keyword>
<dbReference type="Proteomes" id="UP000217199">
    <property type="component" value="Unassembled WGS sequence"/>
</dbReference>
<dbReference type="AlphaFoldDB" id="A0A286UWI3"/>
<keyword evidence="2" id="KW-1133">Transmembrane helix</keyword>
<keyword evidence="2" id="KW-0472">Membrane</keyword>
<reference evidence="3 4" key="1">
    <citation type="journal article" date="2017" name="Mol. Ecol.">
        <title>Comparative and population genomic landscape of Phellinus noxius: A hypervariable fungus causing root rot in trees.</title>
        <authorList>
            <person name="Chung C.L."/>
            <person name="Lee T.J."/>
            <person name="Akiba M."/>
            <person name="Lee H.H."/>
            <person name="Kuo T.H."/>
            <person name="Liu D."/>
            <person name="Ke H.M."/>
            <person name="Yokoi T."/>
            <person name="Roa M.B."/>
            <person name="Lu M.J."/>
            <person name="Chang Y.Y."/>
            <person name="Ann P.J."/>
            <person name="Tsai J.N."/>
            <person name="Chen C.Y."/>
            <person name="Tzean S.S."/>
            <person name="Ota Y."/>
            <person name="Hattori T."/>
            <person name="Sahashi N."/>
            <person name="Liou R.F."/>
            <person name="Kikuchi T."/>
            <person name="Tsai I.J."/>
        </authorList>
    </citation>
    <scope>NUCLEOTIDE SEQUENCE [LARGE SCALE GENOMIC DNA]</scope>
    <source>
        <strain evidence="3 4">FFPRI411160</strain>
    </source>
</reference>
<evidence type="ECO:0000256" key="2">
    <source>
        <dbReference type="SAM" id="Phobius"/>
    </source>
</evidence>
<dbReference type="EMBL" id="NBII01000001">
    <property type="protein sequence ID" value="PAV23894.1"/>
    <property type="molecule type" value="Genomic_DNA"/>
</dbReference>
<feature type="transmembrane region" description="Helical" evidence="2">
    <location>
        <begin position="268"/>
        <end position="293"/>
    </location>
</feature>
<evidence type="ECO:0000313" key="4">
    <source>
        <dbReference type="Proteomes" id="UP000217199"/>
    </source>
</evidence>
<evidence type="ECO:0000313" key="3">
    <source>
        <dbReference type="EMBL" id="PAV23894.1"/>
    </source>
</evidence>
<gene>
    <name evidence="3" type="ORF">PNOK_0096200</name>
</gene>
<keyword evidence="4" id="KW-1185">Reference proteome</keyword>
<dbReference type="InParanoid" id="A0A286UWI3"/>
<sequence>MVSSFRANTVKLHPRKGGGGKHKKGKKGSAAAKHGASDAFLDSPGSVSFPLSGNTASPYSDGGGNSFVLPNDNKFSGRTAGGCSRTSIYGTSTFGSGYPYGGTSTYLGNSSLPCVFWLTPCAPNYYGGDVYLDDDRRPGGKLVSTIIKSPVSTTRETYRMAGDRSSIAAVFNALVANCSITNTSDYSTYRPSRTSWPLQEQVIQYYRASSFVLSLDGYNNTGTYIPRNKTRSIVTTPLPTTLNTTFLTCINSTIAASVPLVDYQRKRLTVGAIAGIVVGALSLCFFLILAWCCRKRLCLGKEKRRRNEIIVKVEKDSNEDMERGSDDAKCTSSVNKALLSSPAVSPTFHAL</sequence>
<accession>A0A286UWI3</accession>
<evidence type="ECO:0000256" key="1">
    <source>
        <dbReference type="SAM" id="MobiDB-lite"/>
    </source>
</evidence>
<comment type="caution">
    <text evidence="3">The sequence shown here is derived from an EMBL/GenBank/DDBJ whole genome shotgun (WGS) entry which is preliminary data.</text>
</comment>
<feature type="compositionally biased region" description="Basic residues" evidence="1">
    <location>
        <begin position="12"/>
        <end position="27"/>
    </location>
</feature>